<dbReference type="PANTHER" id="PTHR43281:SF1">
    <property type="entry name" value="FARNESYL DIPHOSPHATE SYNTHASE"/>
    <property type="match status" value="1"/>
</dbReference>
<feature type="non-terminal residue" evidence="7">
    <location>
        <position position="91"/>
    </location>
</feature>
<evidence type="ECO:0000256" key="1">
    <source>
        <dbReference type="ARBA" id="ARBA00001946"/>
    </source>
</evidence>
<gene>
    <name evidence="7" type="ORF">EQ811_12420</name>
</gene>
<reference evidence="7 8" key="1">
    <citation type="journal article" date="2019" name="Sci. Transl. Med.">
        <title>Quorum sensing between bacterial species on the skin protects against epidermal injury in atopic dermatitis.</title>
        <authorList>
            <person name="Williams M.R."/>
        </authorList>
    </citation>
    <scope>NUCLEOTIDE SEQUENCE [LARGE SCALE GENOMIC DNA]</scope>
    <source>
        <strain evidence="7 8">H8</strain>
    </source>
</reference>
<keyword evidence="4" id="KW-0479">Metal-binding</keyword>
<dbReference type="GO" id="GO:0046872">
    <property type="term" value="F:metal ion binding"/>
    <property type="evidence" value="ECO:0007669"/>
    <property type="project" value="UniProtKB-KW"/>
</dbReference>
<dbReference type="EMBL" id="SCHC01000033">
    <property type="protein sequence ID" value="TBW74666.1"/>
    <property type="molecule type" value="Genomic_DNA"/>
</dbReference>
<evidence type="ECO:0000256" key="4">
    <source>
        <dbReference type="ARBA" id="ARBA00022723"/>
    </source>
</evidence>
<dbReference type="SUPFAM" id="SSF48576">
    <property type="entry name" value="Terpenoid synthases"/>
    <property type="match status" value="1"/>
</dbReference>
<accession>A0A7Z8E250</accession>
<name>A0A7Z8E250_STACP</name>
<dbReference type="RefSeq" id="WP_196211581.1">
    <property type="nucleotide sequence ID" value="NZ_SCHC01000033.1"/>
</dbReference>
<sequence length="91" mass="10284">MLKKSMNELIEIINNNLDGIIKSSPLNTKLEESMQYSLDAGGKRIRPVLVLLTLELLNENYKKGLQTALALEMIHTYSLIHDDLPAMDNDD</sequence>
<comment type="similarity">
    <text evidence="2">Belongs to the FPP/GGPP synthase family.</text>
</comment>
<evidence type="ECO:0000313" key="7">
    <source>
        <dbReference type="EMBL" id="TBW74666.1"/>
    </source>
</evidence>
<dbReference type="Proteomes" id="UP000291949">
    <property type="component" value="Unassembled WGS sequence"/>
</dbReference>
<evidence type="ECO:0000256" key="6">
    <source>
        <dbReference type="ARBA" id="ARBA00023229"/>
    </source>
</evidence>
<organism evidence="7 8">
    <name type="scientific">Staphylococcus capitis</name>
    <dbReference type="NCBI Taxonomy" id="29388"/>
    <lineage>
        <taxon>Bacteria</taxon>
        <taxon>Bacillati</taxon>
        <taxon>Bacillota</taxon>
        <taxon>Bacilli</taxon>
        <taxon>Bacillales</taxon>
        <taxon>Staphylococcaceae</taxon>
        <taxon>Staphylococcus</taxon>
    </lineage>
</organism>
<protein>
    <submittedName>
        <fullName evidence="7">Polyprenyl synthetase family protein</fullName>
    </submittedName>
</protein>
<keyword evidence="3" id="KW-0808">Transferase</keyword>
<comment type="caution">
    <text evidence="7">The sequence shown here is derived from an EMBL/GenBank/DDBJ whole genome shotgun (WGS) entry which is preliminary data.</text>
</comment>
<evidence type="ECO:0000256" key="5">
    <source>
        <dbReference type="ARBA" id="ARBA00022842"/>
    </source>
</evidence>
<evidence type="ECO:0000256" key="2">
    <source>
        <dbReference type="ARBA" id="ARBA00006706"/>
    </source>
</evidence>
<evidence type="ECO:0000256" key="3">
    <source>
        <dbReference type="ARBA" id="ARBA00022679"/>
    </source>
</evidence>
<dbReference type="GO" id="GO:0008299">
    <property type="term" value="P:isoprenoid biosynthetic process"/>
    <property type="evidence" value="ECO:0007669"/>
    <property type="project" value="UniProtKB-KW"/>
</dbReference>
<dbReference type="Gene3D" id="1.10.600.10">
    <property type="entry name" value="Farnesyl Diphosphate Synthase"/>
    <property type="match status" value="1"/>
</dbReference>
<dbReference type="InterPro" id="IPR008949">
    <property type="entry name" value="Isoprenoid_synthase_dom_sf"/>
</dbReference>
<evidence type="ECO:0000313" key="8">
    <source>
        <dbReference type="Proteomes" id="UP000291949"/>
    </source>
</evidence>
<dbReference type="Pfam" id="PF00348">
    <property type="entry name" value="polyprenyl_synt"/>
    <property type="match status" value="1"/>
</dbReference>
<proteinExistence type="inferred from homology"/>
<dbReference type="InterPro" id="IPR000092">
    <property type="entry name" value="Polyprenyl_synt"/>
</dbReference>
<dbReference type="GO" id="GO:0004659">
    <property type="term" value="F:prenyltransferase activity"/>
    <property type="evidence" value="ECO:0007669"/>
    <property type="project" value="InterPro"/>
</dbReference>
<keyword evidence="5" id="KW-0460">Magnesium</keyword>
<dbReference type="PANTHER" id="PTHR43281">
    <property type="entry name" value="FARNESYL DIPHOSPHATE SYNTHASE"/>
    <property type="match status" value="1"/>
</dbReference>
<comment type="cofactor">
    <cofactor evidence="1">
        <name>Mg(2+)</name>
        <dbReference type="ChEBI" id="CHEBI:18420"/>
    </cofactor>
</comment>
<dbReference type="AlphaFoldDB" id="A0A7Z8E250"/>
<keyword evidence="6" id="KW-0414">Isoprene biosynthesis</keyword>